<dbReference type="GO" id="GO:0003677">
    <property type="term" value="F:DNA binding"/>
    <property type="evidence" value="ECO:0007669"/>
    <property type="project" value="UniProtKB-KW"/>
</dbReference>
<evidence type="ECO:0000256" key="7">
    <source>
        <dbReference type="ARBA" id="ARBA00023242"/>
    </source>
</evidence>
<evidence type="ECO:0000313" key="13">
    <source>
        <dbReference type="Proteomes" id="UP000195570"/>
    </source>
</evidence>
<feature type="compositionally biased region" description="Basic and acidic residues" evidence="9">
    <location>
        <begin position="354"/>
        <end position="365"/>
    </location>
</feature>
<evidence type="ECO:0000256" key="2">
    <source>
        <dbReference type="ARBA" id="ARBA00022664"/>
    </source>
</evidence>
<dbReference type="InterPro" id="IPR047242">
    <property type="entry name" value="CDC5L/Cef1"/>
</dbReference>
<keyword evidence="12" id="KW-0132">Cell division</keyword>
<keyword evidence="6" id="KW-0508">mRNA splicing</keyword>
<gene>
    <name evidence="12" type="ORF">TEOVI_000214100</name>
</gene>
<evidence type="ECO:0000313" key="12">
    <source>
        <dbReference type="EMBL" id="SCU70567.1"/>
    </source>
</evidence>
<dbReference type="GO" id="GO:0000398">
    <property type="term" value="P:mRNA splicing, via spliceosome"/>
    <property type="evidence" value="ECO:0007669"/>
    <property type="project" value="InterPro"/>
</dbReference>
<dbReference type="CDD" id="cd00167">
    <property type="entry name" value="SANT"/>
    <property type="match status" value="1"/>
</dbReference>
<dbReference type="PROSITE" id="PS51294">
    <property type="entry name" value="HTH_MYB"/>
    <property type="match status" value="2"/>
</dbReference>
<feature type="compositionally biased region" description="Low complexity" evidence="9">
    <location>
        <begin position="430"/>
        <end position="439"/>
    </location>
</feature>
<organism evidence="12 13">
    <name type="scientific">Trypanosoma equiperdum</name>
    <dbReference type="NCBI Taxonomy" id="5694"/>
    <lineage>
        <taxon>Eukaryota</taxon>
        <taxon>Discoba</taxon>
        <taxon>Euglenozoa</taxon>
        <taxon>Kinetoplastea</taxon>
        <taxon>Metakinetoplastina</taxon>
        <taxon>Trypanosomatida</taxon>
        <taxon>Trypanosomatidae</taxon>
        <taxon>Trypanosoma</taxon>
    </lineage>
</organism>
<dbReference type="Pfam" id="PF00249">
    <property type="entry name" value="Myb_DNA-binding"/>
    <property type="match status" value="2"/>
</dbReference>
<evidence type="ECO:0000256" key="1">
    <source>
        <dbReference type="ARBA" id="ARBA00010506"/>
    </source>
</evidence>
<dbReference type="PANTHER" id="PTHR45885:SF1">
    <property type="entry name" value="CELL DIVISION CYCLE 5-LIKE PROTEIN"/>
    <property type="match status" value="1"/>
</dbReference>
<feature type="region of interest" description="Disordered" evidence="9">
    <location>
        <begin position="398"/>
        <end position="439"/>
    </location>
</feature>
<dbReference type="GeneID" id="92376081"/>
<evidence type="ECO:0000256" key="3">
    <source>
        <dbReference type="ARBA" id="ARBA00022728"/>
    </source>
</evidence>
<feature type="domain" description="HTH myb-type" evidence="11">
    <location>
        <begin position="63"/>
        <end position="97"/>
    </location>
</feature>
<keyword evidence="12" id="KW-0131">Cell cycle</keyword>
<proteinExistence type="inferred from homology"/>
<evidence type="ECO:0000256" key="6">
    <source>
        <dbReference type="ARBA" id="ARBA00023187"/>
    </source>
</evidence>
<evidence type="ECO:0000256" key="5">
    <source>
        <dbReference type="ARBA" id="ARBA00023125"/>
    </source>
</evidence>
<feature type="domain" description="HTH myb-type" evidence="11">
    <location>
        <begin position="1"/>
        <end position="58"/>
    </location>
</feature>
<dbReference type="Proteomes" id="UP000195570">
    <property type="component" value="Unassembled WGS sequence"/>
</dbReference>
<accession>A0A1G4IE72</accession>
<dbReference type="SUPFAM" id="SSF46689">
    <property type="entry name" value="Homeodomain-like"/>
    <property type="match status" value="1"/>
</dbReference>
<dbReference type="InterPro" id="IPR017930">
    <property type="entry name" value="Myb_dom"/>
</dbReference>
<feature type="domain" description="Myb-like" evidence="10">
    <location>
        <begin position="64"/>
        <end position="111"/>
    </location>
</feature>
<evidence type="ECO:0000256" key="8">
    <source>
        <dbReference type="SAM" id="Coils"/>
    </source>
</evidence>
<keyword evidence="7" id="KW-0539">Nucleus</keyword>
<dbReference type="Gene3D" id="1.10.10.60">
    <property type="entry name" value="Homeodomain-like"/>
    <property type="match status" value="2"/>
</dbReference>
<dbReference type="GO" id="GO:0051301">
    <property type="term" value="P:cell division"/>
    <property type="evidence" value="ECO:0007669"/>
    <property type="project" value="UniProtKB-KW"/>
</dbReference>
<keyword evidence="5" id="KW-0238">DNA-binding</keyword>
<dbReference type="GO" id="GO:0000974">
    <property type="term" value="C:Prp19 complex"/>
    <property type="evidence" value="ECO:0007669"/>
    <property type="project" value="InterPro"/>
</dbReference>
<dbReference type="InterPro" id="IPR009057">
    <property type="entry name" value="Homeodomain-like_sf"/>
</dbReference>
<reference evidence="12" key="1">
    <citation type="submission" date="2016-09" db="EMBL/GenBank/DDBJ databases">
        <authorList>
            <person name="Hebert L."/>
            <person name="Moumen B."/>
        </authorList>
    </citation>
    <scope>NUCLEOTIDE SEQUENCE [LARGE SCALE GENOMIC DNA]</scope>
    <source>
        <strain evidence="12">OVI</strain>
    </source>
</reference>
<keyword evidence="13" id="KW-1185">Reference proteome</keyword>
<dbReference type="InterPro" id="IPR001005">
    <property type="entry name" value="SANT/Myb"/>
</dbReference>
<dbReference type="SMART" id="SM00717">
    <property type="entry name" value="SANT"/>
    <property type="match status" value="2"/>
</dbReference>
<name>A0A1G4IE72_TRYEQ</name>
<evidence type="ECO:0000259" key="11">
    <source>
        <dbReference type="PROSITE" id="PS51294"/>
    </source>
</evidence>
<dbReference type="PROSITE" id="PS50090">
    <property type="entry name" value="MYB_LIKE"/>
    <property type="match status" value="2"/>
</dbReference>
<sequence length="727" mass="80150">MTRLHFKGGAWTNSEDQVLRASLTVYGLQNWERVASTLVKKTATQCRERWENFLDPRLNINEAWTAEEEENLVQLQSLFPNQWSLISQEVSRRCGMNRPAWLCEEQYHSLLDALEYRRQQESSESRNSASLTLGEFLEERKRQRGVHRGIETRTARPDAVNMEASEKEMVEFAMSRLANQDGKKGLRKERRKQLEHTSFLAKLQSNREAIESGTLSARAKKRMERAMMEDRSGPSEAYLVDSITEDIGEGGEGEESIASTKGKFQPIDLGTDKRAAGIQPKQRVLVKELRSTVDSDAGLPPPKGASSTGLNLNLLRVASAGAASLTPQLENNKVVASLEWVSKSTGSGCSVGEPRSDADPSSVGHERVDLDDLFASLPRVVDESRKLVAGTETNIDTLFGDLPDPFPGNHEAEEGLKEVPSAPASEDFGRSSSRPSVGSVGDTPVLLDFTSPSGRTLLGEAKRRVAAVGRHMFLHSKRSRGDSYEQCQGVNEVVNDDLGDGTTRQLVYALIANQLGITTQLLLHGSAARKGCVNGPGAITQQRKGVGAASLGLRRGGGVLDEQVSKVAECQEESDPDLWRSVKASEAIIQLDNQLHQQRGQVEALVSECSESVGSGKPGVKCPERIISVCFSPRSGYTYVCPTASGTAAKYGAKGYGCGIHRLVQSICLFWSERLREAQRKLIFYTEVRRAEQREMKRRLECVASQLEAVEQKERTLQEEFRNKQVS</sequence>
<comment type="similarity">
    <text evidence="1">Belongs to the CEF1 family.</text>
</comment>
<feature type="domain" description="Myb-like" evidence="10">
    <location>
        <begin position="3"/>
        <end position="54"/>
    </location>
</feature>
<dbReference type="GO" id="GO:0005681">
    <property type="term" value="C:spliceosomal complex"/>
    <property type="evidence" value="ECO:0007669"/>
    <property type="project" value="UniProtKB-KW"/>
</dbReference>
<dbReference type="EMBL" id="CZPT02001483">
    <property type="protein sequence ID" value="SCU70567.1"/>
    <property type="molecule type" value="Genomic_DNA"/>
</dbReference>
<protein>
    <submittedName>
        <fullName evidence="12">Cell division control protein, putative</fullName>
    </submittedName>
</protein>
<dbReference type="RefSeq" id="XP_067081354.1">
    <property type="nucleotide sequence ID" value="XM_067225253.1"/>
</dbReference>
<evidence type="ECO:0000259" key="10">
    <source>
        <dbReference type="PROSITE" id="PS50090"/>
    </source>
</evidence>
<dbReference type="PANTHER" id="PTHR45885">
    <property type="entry name" value="CELL DIVISION CYCLE 5-LIKE PROTEIN"/>
    <property type="match status" value="1"/>
</dbReference>
<dbReference type="VEuPathDB" id="TriTrypDB:TEOVI_000214100"/>
<feature type="region of interest" description="Disordered" evidence="9">
    <location>
        <begin position="344"/>
        <end position="365"/>
    </location>
</feature>
<evidence type="ECO:0000256" key="9">
    <source>
        <dbReference type="SAM" id="MobiDB-lite"/>
    </source>
</evidence>
<feature type="coiled-coil region" evidence="8">
    <location>
        <begin position="675"/>
        <end position="720"/>
    </location>
</feature>
<keyword evidence="2" id="KW-0507">mRNA processing</keyword>
<evidence type="ECO:0000256" key="4">
    <source>
        <dbReference type="ARBA" id="ARBA00022737"/>
    </source>
</evidence>
<keyword evidence="3" id="KW-0747">Spliceosome</keyword>
<keyword evidence="4" id="KW-0677">Repeat</keyword>
<comment type="caution">
    <text evidence="12">The sequence shown here is derived from an EMBL/GenBank/DDBJ whole genome shotgun (WGS) entry which is preliminary data.</text>
</comment>
<dbReference type="AlphaFoldDB" id="A0A1G4IE72"/>
<keyword evidence="8" id="KW-0175">Coiled coil</keyword>